<name>A3ZWT0_9BACT</name>
<proteinExistence type="predicted"/>
<dbReference type="InterPro" id="IPR011047">
    <property type="entry name" value="Quinoprotein_ADH-like_sf"/>
</dbReference>
<keyword evidence="2" id="KW-0808">Transferase</keyword>
<comment type="caution">
    <text evidence="2">The sequence shown here is derived from an EMBL/GenBank/DDBJ whole genome shotgun (WGS) entry which is preliminary data.</text>
</comment>
<keyword evidence="2" id="KW-0418">Kinase</keyword>
<dbReference type="GO" id="GO:0004674">
    <property type="term" value="F:protein serine/threonine kinase activity"/>
    <property type="evidence" value="ECO:0007669"/>
    <property type="project" value="UniProtKB-KW"/>
</dbReference>
<dbReference type="HOGENOM" id="CLU_027480_2_1_0"/>
<dbReference type="STRING" id="314230.DSM3645_13860"/>
<dbReference type="PANTHER" id="PTHR34512">
    <property type="entry name" value="CELL SURFACE PROTEIN"/>
    <property type="match status" value="1"/>
</dbReference>
<evidence type="ECO:0000313" key="2">
    <source>
        <dbReference type="EMBL" id="EAQ79054.1"/>
    </source>
</evidence>
<dbReference type="SUPFAM" id="SSF50998">
    <property type="entry name" value="Quinoprotein alcohol dehydrogenase-like"/>
    <property type="match status" value="1"/>
</dbReference>
<dbReference type="Pfam" id="PF13360">
    <property type="entry name" value="PQQ_2"/>
    <property type="match status" value="1"/>
</dbReference>
<evidence type="ECO:0000313" key="3">
    <source>
        <dbReference type="Proteomes" id="UP000004358"/>
    </source>
</evidence>
<dbReference type="Gene3D" id="2.130.10.10">
    <property type="entry name" value="YVTN repeat-like/Quinoprotein amine dehydrogenase"/>
    <property type="match status" value="2"/>
</dbReference>
<dbReference type="Proteomes" id="UP000004358">
    <property type="component" value="Unassembled WGS sequence"/>
</dbReference>
<organism evidence="2 3">
    <name type="scientific">Blastopirellula marina DSM 3645</name>
    <dbReference type="NCBI Taxonomy" id="314230"/>
    <lineage>
        <taxon>Bacteria</taxon>
        <taxon>Pseudomonadati</taxon>
        <taxon>Planctomycetota</taxon>
        <taxon>Planctomycetia</taxon>
        <taxon>Pirellulales</taxon>
        <taxon>Pirellulaceae</taxon>
        <taxon>Blastopirellula</taxon>
    </lineage>
</organism>
<dbReference type="AlphaFoldDB" id="A3ZWT0"/>
<dbReference type="InterPro" id="IPR015943">
    <property type="entry name" value="WD40/YVTN_repeat-like_dom_sf"/>
</dbReference>
<dbReference type="SMART" id="SM00564">
    <property type="entry name" value="PQQ"/>
    <property type="match status" value="3"/>
</dbReference>
<dbReference type="eggNOG" id="COG1520">
    <property type="taxonomic scope" value="Bacteria"/>
</dbReference>
<reference evidence="2 3" key="1">
    <citation type="submission" date="2006-02" db="EMBL/GenBank/DDBJ databases">
        <authorList>
            <person name="Amann R."/>
            <person name="Ferriera S."/>
            <person name="Johnson J."/>
            <person name="Kravitz S."/>
            <person name="Halpern A."/>
            <person name="Remington K."/>
            <person name="Beeson K."/>
            <person name="Tran B."/>
            <person name="Rogers Y.-H."/>
            <person name="Friedman R."/>
            <person name="Venter J.C."/>
        </authorList>
    </citation>
    <scope>NUCLEOTIDE SEQUENCE [LARGE SCALE GENOMIC DNA]</scope>
    <source>
        <strain evidence="2 3">DSM 3645</strain>
    </source>
</reference>
<dbReference type="PANTHER" id="PTHR34512:SF30">
    <property type="entry name" value="OUTER MEMBRANE PROTEIN ASSEMBLY FACTOR BAMB"/>
    <property type="match status" value="1"/>
</dbReference>
<protein>
    <submittedName>
        <fullName evidence="2">Probable serine/threonine protein kinase</fullName>
    </submittedName>
</protein>
<dbReference type="EMBL" id="AANZ01000016">
    <property type="protein sequence ID" value="EAQ79054.1"/>
    <property type="molecule type" value="Genomic_DNA"/>
</dbReference>
<keyword evidence="2" id="KW-0723">Serine/threonine-protein kinase</keyword>
<gene>
    <name evidence="2" type="ORF">DSM3645_13860</name>
</gene>
<sequence length="427" mass="46480">MRHYFLFLAFVLPVTWACSPPEPVQEVRHSGELQSQAPPITVSAADWPWWRGLAHDNHAVGPNPPTEINEQAILWQAEIPGLGHSTPILVGEKLFLTTAVESAETQSLLAFDAATGAKLWSIPVHEGKFMNMHQKNSQASATPATDGTNIYTVFMVNDGIWASAVSQEGKILWQKQAGPFRSQHGYGSSPLIHESLLIIQADCDGSGFVAALDRGSGEIIWRTSRPQGNSYGTPTIAQIAGRAQLVLCGQDRLDSYDPNTGELIWYFEGLADTIANTPQVVGDTVYASGGYPDHFVIAIRADGTGQLDQSHVIWQERKKVYVPSLLVDRDCVYAFGDDGVAVCYDAETGDEHWKKRLGGDFSASATLIGDLIYVPNEAGEMFVLKTGPKFEQVSSGKLTGAGFASPVIVDGRIYWRTSTHLYCLAGR</sequence>
<accession>A3ZWT0</accession>
<dbReference type="InterPro" id="IPR018391">
    <property type="entry name" value="PQQ_b-propeller_rpt"/>
</dbReference>
<feature type="domain" description="Pyrrolo-quinoline quinone repeat" evidence="1">
    <location>
        <begin position="144"/>
        <end position="333"/>
    </location>
</feature>
<dbReference type="RefSeq" id="WP_002650670.1">
    <property type="nucleotide sequence ID" value="NZ_CH672376.1"/>
</dbReference>
<evidence type="ECO:0000259" key="1">
    <source>
        <dbReference type="Pfam" id="PF13360"/>
    </source>
</evidence>
<dbReference type="InterPro" id="IPR002372">
    <property type="entry name" value="PQQ_rpt_dom"/>
</dbReference>